<feature type="region of interest" description="Disordered" evidence="1">
    <location>
        <begin position="32"/>
        <end position="102"/>
    </location>
</feature>
<protein>
    <submittedName>
        <fullName evidence="3">Uncharacterized protein</fullName>
    </submittedName>
</protein>
<evidence type="ECO:0000256" key="2">
    <source>
        <dbReference type="SAM" id="Phobius"/>
    </source>
</evidence>
<dbReference type="EMBL" id="MNAD01001557">
    <property type="protein sequence ID" value="OJT04178.1"/>
    <property type="molecule type" value="Genomic_DNA"/>
</dbReference>
<feature type="transmembrane region" description="Helical" evidence="2">
    <location>
        <begin position="112"/>
        <end position="136"/>
    </location>
</feature>
<evidence type="ECO:0000313" key="4">
    <source>
        <dbReference type="Proteomes" id="UP000184267"/>
    </source>
</evidence>
<name>A0A1M2V966_TRAPU</name>
<organism evidence="3 4">
    <name type="scientific">Trametes pubescens</name>
    <name type="common">White-rot fungus</name>
    <dbReference type="NCBI Taxonomy" id="154538"/>
    <lineage>
        <taxon>Eukaryota</taxon>
        <taxon>Fungi</taxon>
        <taxon>Dikarya</taxon>
        <taxon>Basidiomycota</taxon>
        <taxon>Agaricomycotina</taxon>
        <taxon>Agaricomycetes</taxon>
        <taxon>Polyporales</taxon>
        <taxon>Polyporaceae</taxon>
        <taxon>Trametes</taxon>
    </lineage>
</organism>
<feature type="compositionally biased region" description="Low complexity" evidence="1">
    <location>
        <begin position="63"/>
        <end position="87"/>
    </location>
</feature>
<feature type="region of interest" description="Disordered" evidence="1">
    <location>
        <begin position="177"/>
        <end position="204"/>
    </location>
</feature>
<dbReference type="Proteomes" id="UP000184267">
    <property type="component" value="Unassembled WGS sequence"/>
</dbReference>
<evidence type="ECO:0000313" key="3">
    <source>
        <dbReference type="EMBL" id="OJT04178.1"/>
    </source>
</evidence>
<feature type="compositionally biased region" description="Low complexity" evidence="1">
    <location>
        <begin position="37"/>
        <end position="56"/>
    </location>
</feature>
<gene>
    <name evidence="3" type="ORF">TRAPUB_5130</name>
</gene>
<dbReference type="OMA" id="HRRYSYT"/>
<dbReference type="OrthoDB" id="10535978at2759"/>
<evidence type="ECO:0000256" key="1">
    <source>
        <dbReference type="SAM" id="MobiDB-lite"/>
    </source>
</evidence>
<keyword evidence="2" id="KW-1133">Transmembrane helix</keyword>
<sequence length="204" mass="21534">MSLENSEVEPFRTGRDVAVVMIPSLTAVRTPLRRQLSTPSASDTSVSPTTVSDAVSQSLSTGSVATTEPTATPSTGAASTTLSPTSSGDSQQPSAAISEGPTTNRLAPYTHALVITVVILSVALFALVVVIAVLMFRKRKAKAKYIEVSALSAPVAVGATEDHRRYSYTSESIAESNPFIQKEERGRGLQSRRSSVSSVSRYSQ</sequence>
<keyword evidence="2" id="KW-0812">Transmembrane</keyword>
<keyword evidence="4" id="KW-1185">Reference proteome</keyword>
<proteinExistence type="predicted"/>
<feature type="compositionally biased region" description="Low complexity" evidence="1">
    <location>
        <begin position="191"/>
        <end position="204"/>
    </location>
</feature>
<reference evidence="3 4" key="1">
    <citation type="submission" date="2016-10" db="EMBL/GenBank/DDBJ databases">
        <title>Genome sequence of the basidiomycete white-rot fungus Trametes pubescens.</title>
        <authorList>
            <person name="Makela M.R."/>
            <person name="Granchi Z."/>
            <person name="Peng M."/>
            <person name="De Vries R.P."/>
            <person name="Grigoriev I."/>
            <person name="Riley R."/>
            <person name="Hilden K."/>
        </authorList>
    </citation>
    <scope>NUCLEOTIDE SEQUENCE [LARGE SCALE GENOMIC DNA]</scope>
    <source>
        <strain evidence="3 4">FBCC735</strain>
    </source>
</reference>
<keyword evidence="2" id="KW-0472">Membrane</keyword>
<dbReference type="AlphaFoldDB" id="A0A1M2V966"/>
<comment type="caution">
    <text evidence="3">The sequence shown here is derived from an EMBL/GenBank/DDBJ whole genome shotgun (WGS) entry which is preliminary data.</text>
</comment>
<feature type="compositionally biased region" description="Polar residues" evidence="1">
    <location>
        <begin position="88"/>
        <end position="102"/>
    </location>
</feature>
<accession>A0A1M2V966</accession>